<evidence type="ECO:0000256" key="1">
    <source>
        <dbReference type="SAM" id="MobiDB-lite"/>
    </source>
</evidence>
<evidence type="ECO:0000256" key="2">
    <source>
        <dbReference type="SAM" id="Phobius"/>
    </source>
</evidence>
<evidence type="ECO:0008006" key="5">
    <source>
        <dbReference type="Google" id="ProtNLM"/>
    </source>
</evidence>
<name>A0ABW5PZD3_9BACI</name>
<keyword evidence="2" id="KW-0472">Membrane</keyword>
<feature type="transmembrane region" description="Helical" evidence="2">
    <location>
        <begin position="6"/>
        <end position="26"/>
    </location>
</feature>
<protein>
    <recommendedName>
        <fullName evidence="5">YtxH domain-containing protein</fullName>
    </recommendedName>
</protein>
<proteinExistence type="predicted"/>
<accession>A0ABW5PZD3</accession>
<dbReference type="RefSeq" id="WP_379561349.1">
    <property type="nucleotide sequence ID" value="NZ_JBHUMX010000015.1"/>
</dbReference>
<dbReference type="EMBL" id="JBHUMX010000015">
    <property type="protein sequence ID" value="MFD2628615.1"/>
    <property type="molecule type" value="Genomic_DNA"/>
</dbReference>
<sequence>MDASKNSKVGLLVGAGAVAGLSFILLNPKTRNKVKDSSKNAKNSVMTYTQKIKEDPNGTKQSLIENAKLTLSSAQQALEKVQNVWANEGQEIKQSAKNIVEDTKELGEHAKDAQEGMKDAKTDIDEARNTAMEAGKKVKDEAKSSNSSTTTDHHVLDEPVNKM</sequence>
<evidence type="ECO:0000313" key="4">
    <source>
        <dbReference type="Proteomes" id="UP001597451"/>
    </source>
</evidence>
<comment type="caution">
    <text evidence="3">The sequence shown here is derived from an EMBL/GenBank/DDBJ whole genome shotgun (WGS) entry which is preliminary data.</text>
</comment>
<feature type="region of interest" description="Disordered" evidence="1">
    <location>
        <begin position="130"/>
        <end position="163"/>
    </location>
</feature>
<gene>
    <name evidence="3" type="ORF">ACFSUN_07415</name>
</gene>
<reference evidence="4" key="1">
    <citation type="journal article" date="2019" name="Int. J. Syst. Evol. Microbiol.">
        <title>The Global Catalogue of Microorganisms (GCM) 10K type strain sequencing project: providing services to taxonomists for standard genome sequencing and annotation.</title>
        <authorList>
            <consortium name="The Broad Institute Genomics Platform"/>
            <consortium name="The Broad Institute Genome Sequencing Center for Infectious Disease"/>
            <person name="Wu L."/>
            <person name="Ma J."/>
        </authorList>
    </citation>
    <scope>NUCLEOTIDE SEQUENCE [LARGE SCALE GENOMIC DNA]</scope>
    <source>
        <strain evidence="4">TISTR 1858</strain>
    </source>
</reference>
<dbReference type="Proteomes" id="UP001597451">
    <property type="component" value="Unassembled WGS sequence"/>
</dbReference>
<keyword evidence="2" id="KW-0812">Transmembrane</keyword>
<feature type="compositionally biased region" description="Basic and acidic residues" evidence="1">
    <location>
        <begin position="151"/>
        <end position="163"/>
    </location>
</feature>
<keyword evidence="4" id="KW-1185">Reference proteome</keyword>
<feature type="compositionally biased region" description="Basic and acidic residues" evidence="1">
    <location>
        <begin position="130"/>
        <end position="143"/>
    </location>
</feature>
<organism evidence="3 4">
    <name type="scientific">Oceanobacillus kapialis</name>
    <dbReference type="NCBI Taxonomy" id="481353"/>
    <lineage>
        <taxon>Bacteria</taxon>
        <taxon>Bacillati</taxon>
        <taxon>Bacillota</taxon>
        <taxon>Bacilli</taxon>
        <taxon>Bacillales</taxon>
        <taxon>Bacillaceae</taxon>
        <taxon>Oceanobacillus</taxon>
    </lineage>
</organism>
<evidence type="ECO:0000313" key="3">
    <source>
        <dbReference type="EMBL" id="MFD2628615.1"/>
    </source>
</evidence>
<keyword evidence="2" id="KW-1133">Transmembrane helix</keyword>